<proteinExistence type="predicted"/>
<sequence length="135" mass="15462">MTPVIYSKNNSKVSSKNNMLIQFTPDRLELADILYDLLQKDGYSLTREKNDACYLFTGTYHGYFDVFHDKIKHGRFVISELKTGNEMLIIDVGDSGLTSAESQLKLVVEEMRQFKQQGDAHEIMRFSDGSSRRIA</sequence>
<dbReference type="RefSeq" id="WP_183351225.1">
    <property type="nucleotide sequence ID" value="NZ_BLXY01000022.1"/>
</dbReference>
<organism evidence="1 2">
    <name type="scientific">Geomonas paludis</name>
    <dbReference type="NCBI Taxonomy" id="2740185"/>
    <lineage>
        <taxon>Bacteria</taxon>
        <taxon>Pseudomonadati</taxon>
        <taxon>Thermodesulfobacteriota</taxon>
        <taxon>Desulfuromonadia</taxon>
        <taxon>Geobacterales</taxon>
        <taxon>Geobacteraceae</taxon>
        <taxon>Geomonas</taxon>
    </lineage>
</organism>
<gene>
    <name evidence="1" type="ORF">GMPD_42530</name>
</gene>
<evidence type="ECO:0000313" key="2">
    <source>
        <dbReference type="Proteomes" id="UP000568888"/>
    </source>
</evidence>
<comment type="caution">
    <text evidence="1">The sequence shown here is derived from an EMBL/GenBank/DDBJ whole genome shotgun (WGS) entry which is preliminary data.</text>
</comment>
<evidence type="ECO:0000313" key="1">
    <source>
        <dbReference type="EMBL" id="GFO66334.1"/>
    </source>
</evidence>
<name>A0A6V8N302_9BACT</name>
<accession>A0A6V8N302</accession>
<dbReference type="AlphaFoldDB" id="A0A6V8N302"/>
<dbReference type="EMBL" id="BLXY01000022">
    <property type="protein sequence ID" value="GFO66334.1"/>
    <property type="molecule type" value="Genomic_DNA"/>
</dbReference>
<dbReference type="Proteomes" id="UP000568888">
    <property type="component" value="Unassembled WGS sequence"/>
</dbReference>
<reference evidence="2" key="1">
    <citation type="submission" date="2020-06" db="EMBL/GenBank/DDBJ databases">
        <title>Draft genomic sequecing of Geomonas sp. Red736.</title>
        <authorList>
            <person name="Itoh H."/>
            <person name="Xu Z.X."/>
            <person name="Ushijima N."/>
            <person name="Masuda Y."/>
            <person name="Shiratori Y."/>
            <person name="Senoo K."/>
        </authorList>
    </citation>
    <scope>NUCLEOTIDE SEQUENCE [LARGE SCALE GENOMIC DNA]</scope>
    <source>
        <strain evidence="2">Red736</strain>
    </source>
</reference>
<protein>
    <submittedName>
        <fullName evidence="1">Uncharacterized protein</fullName>
    </submittedName>
</protein>